<comment type="pathway">
    <text evidence="3">Protein modification; protein ubiquitination.</text>
</comment>
<evidence type="ECO:0000259" key="16">
    <source>
        <dbReference type="PROSITE" id="PS50089"/>
    </source>
</evidence>
<evidence type="ECO:0000256" key="15">
    <source>
        <dbReference type="SAM" id="Phobius"/>
    </source>
</evidence>
<evidence type="ECO:0000256" key="11">
    <source>
        <dbReference type="ARBA" id="ARBA00022989"/>
    </source>
</evidence>
<comment type="caution">
    <text evidence="17">The sequence shown here is derived from an EMBL/GenBank/DDBJ whole genome shotgun (WGS) entry which is preliminary data.</text>
</comment>
<feature type="domain" description="RING-type" evidence="16">
    <location>
        <begin position="140"/>
        <end position="182"/>
    </location>
</feature>
<evidence type="ECO:0000256" key="13">
    <source>
        <dbReference type="ARBA" id="ARBA00024209"/>
    </source>
</evidence>
<dbReference type="PANTHER" id="PTHR46905">
    <property type="entry name" value="RING-H2 FINGER PROTEIN ATL78"/>
    <property type="match status" value="1"/>
</dbReference>
<dbReference type="SUPFAM" id="SSF57850">
    <property type="entry name" value="RING/U-box"/>
    <property type="match status" value="1"/>
</dbReference>
<keyword evidence="8 14" id="KW-0863">Zinc-finger</keyword>
<dbReference type="InterPro" id="IPR001841">
    <property type="entry name" value="Znf_RING"/>
</dbReference>
<dbReference type="GO" id="GO:0008270">
    <property type="term" value="F:zinc ion binding"/>
    <property type="evidence" value="ECO:0007669"/>
    <property type="project" value="UniProtKB-KW"/>
</dbReference>
<dbReference type="EMBL" id="JAKOGI010000015">
    <property type="protein sequence ID" value="KAJ8450408.1"/>
    <property type="molecule type" value="Genomic_DNA"/>
</dbReference>
<keyword evidence="12 15" id="KW-0472">Membrane</keyword>
<evidence type="ECO:0000256" key="12">
    <source>
        <dbReference type="ARBA" id="ARBA00023136"/>
    </source>
</evidence>
<evidence type="ECO:0000313" key="18">
    <source>
        <dbReference type="Proteomes" id="UP001153076"/>
    </source>
</evidence>
<name>A0A9Q1KWX4_9CARY</name>
<gene>
    <name evidence="17" type="ORF">Cgig2_002093</name>
</gene>
<evidence type="ECO:0000256" key="1">
    <source>
        <dbReference type="ARBA" id="ARBA00000900"/>
    </source>
</evidence>
<evidence type="ECO:0000313" key="17">
    <source>
        <dbReference type="EMBL" id="KAJ8450408.1"/>
    </source>
</evidence>
<comment type="subcellular location">
    <subcellularLocation>
        <location evidence="2">Membrane</location>
        <topology evidence="2">Single-pass membrane protein</topology>
    </subcellularLocation>
</comment>
<dbReference type="Pfam" id="PF13639">
    <property type="entry name" value="zf-RING_2"/>
    <property type="match status" value="1"/>
</dbReference>
<dbReference type="FunFam" id="3.30.40.10:FF:000187">
    <property type="entry name" value="E3 ubiquitin-protein ligase ATL6"/>
    <property type="match status" value="1"/>
</dbReference>
<keyword evidence="7" id="KW-0479">Metal-binding</keyword>
<keyword evidence="11 15" id="KW-1133">Transmembrane helix</keyword>
<dbReference type="OrthoDB" id="8062037at2759"/>
<evidence type="ECO:0000256" key="14">
    <source>
        <dbReference type="PROSITE-ProRule" id="PRU00175"/>
    </source>
</evidence>
<evidence type="ECO:0000256" key="3">
    <source>
        <dbReference type="ARBA" id="ARBA00004906"/>
    </source>
</evidence>
<dbReference type="CDD" id="cd16461">
    <property type="entry name" value="RING-H2_EL5-like"/>
    <property type="match status" value="1"/>
</dbReference>
<comment type="similarity">
    <text evidence="13">Belongs to the RING-type zinc finger family. ATL subfamily.</text>
</comment>
<organism evidence="17 18">
    <name type="scientific">Carnegiea gigantea</name>
    <dbReference type="NCBI Taxonomy" id="171969"/>
    <lineage>
        <taxon>Eukaryota</taxon>
        <taxon>Viridiplantae</taxon>
        <taxon>Streptophyta</taxon>
        <taxon>Embryophyta</taxon>
        <taxon>Tracheophyta</taxon>
        <taxon>Spermatophyta</taxon>
        <taxon>Magnoliopsida</taxon>
        <taxon>eudicotyledons</taxon>
        <taxon>Gunneridae</taxon>
        <taxon>Pentapetalae</taxon>
        <taxon>Caryophyllales</taxon>
        <taxon>Cactineae</taxon>
        <taxon>Cactaceae</taxon>
        <taxon>Cactoideae</taxon>
        <taxon>Echinocereeae</taxon>
        <taxon>Carnegiea</taxon>
    </lineage>
</organism>
<dbReference type="InterPro" id="IPR044602">
    <property type="entry name" value="ATL10/ATL72-79-like"/>
</dbReference>
<keyword evidence="18" id="KW-1185">Reference proteome</keyword>
<evidence type="ECO:0000256" key="9">
    <source>
        <dbReference type="ARBA" id="ARBA00022786"/>
    </source>
</evidence>
<proteinExistence type="inferred from homology"/>
<reference evidence="17" key="1">
    <citation type="submission" date="2022-04" db="EMBL/GenBank/DDBJ databases">
        <title>Carnegiea gigantea Genome sequencing and assembly v2.</title>
        <authorList>
            <person name="Copetti D."/>
            <person name="Sanderson M.J."/>
            <person name="Burquez A."/>
            <person name="Wojciechowski M.F."/>
        </authorList>
    </citation>
    <scope>NUCLEOTIDE SEQUENCE</scope>
    <source>
        <strain evidence="17">SGP5-SGP5p</strain>
        <tissue evidence="17">Aerial part</tissue>
    </source>
</reference>
<evidence type="ECO:0000256" key="10">
    <source>
        <dbReference type="ARBA" id="ARBA00022833"/>
    </source>
</evidence>
<accession>A0A9Q1KWX4</accession>
<dbReference type="InterPro" id="IPR013083">
    <property type="entry name" value="Znf_RING/FYVE/PHD"/>
</dbReference>
<dbReference type="GO" id="GO:0061630">
    <property type="term" value="F:ubiquitin protein ligase activity"/>
    <property type="evidence" value="ECO:0007669"/>
    <property type="project" value="UniProtKB-EC"/>
</dbReference>
<keyword evidence="9" id="KW-0833">Ubl conjugation pathway</keyword>
<dbReference type="GO" id="GO:0016020">
    <property type="term" value="C:membrane"/>
    <property type="evidence" value="ECO:0007669"/>
    <property type="project" value="UniProtKB-SubCell"/>
</dbReference>
<evidence type="ECO:0000256" key="2">
    <source>
        <dbReference type="ARBA" id="ARBA00004167"/>
    </source>
</evidence>
<evidence type="ECO:0000256" key="8">
    <source>
        <dbReference type="ARBA" id="ARBA00022771"/>
    </source>
</evidence>
<keyword evidence="6 15" id="KW-0812">Transmembrane</keyword>
<protein>
    <recommendedName>
        <fullName evidence="4">RING-type E3 ubiquitin transferase</fullName>
        <ecNumber evidence="4">2.3.2.27</ecNumber>
    </recommendedName>
</protein>
<dbReference type="GO" id="GO:0016567">
    <property type="term" value="P:protein ubiquitination"/>
    <property type="evidence" value="ECO:0007669"/>
    <property type="project" value="InterPro"/>
</dbReference>
<dbReference type="PROSITE" id="PS50089">
    <property type="entry name" value="ZF_RING_2"/>
    <property type="match status" value="1"/>
</dbReference>
<dbReference type="Proteomes" id="UP001153076">
    <property type="component" value="Unassembled WGS sequence"/>
</dbReference>
<sequence length="343" mass="38149">MFPSTTLLPQEHTHNPDQYPRRLLLQTPFYPSPQPPPLPPPLAPNYQPHPSTSHAGFNANVVMVLTVLLFALICSLCVNSLIKCVIKCSRMVIREPNYNISMVTQDVISSGLDKRALRTFPVVKYSKEVKIQGLHLGAECVICLSEFEAGERVKILPKCNHGFHVKCIDKWLSSHSSCPTCRQFLVDTCQKIIGCDDHQASSSSSSLSSAGGTEERISISVVPLEREDLVRNYSGQNGQNQLNHVYLHSPSFIVTRIKEPSLYKKDSITQPSLPNTTSSCFATDDSNQHNGYHRVVNNGFDANVIMVLSVLLCALICSLRLNSINLVCPKMLKSSVKDRIQQY</sequence>
<dbReference type="AlphaFoldDB" id="A0A9Q1KWX4"/>
<dbReference type="Gene3D" id="3.30.40.10">
    <property type="entry name" value="Zinc/RING finger domain, C3HC4 (zinc finger)"/>
    <property type="match status" value="1"/>
</dbReference>
<dbReference type="PANTHER" id="PTHR46905:SF7">
    <property type="entry name" value="RING-H2 FINGER PROTEIN ATL78"/>
    <property type="match status" value="1"/>
</dbReference>
<feature type="transmembrane region" description="Helical" evidence="15">
    <location>
        <begin position="302"/>
        <end position="321"/>
    </location>
</feature>
<comment type="catalytic activity">
    <reaction evidence="1">
        <text>S-ubiquitinyl-[E2 ubiquitin-conjugating enzyme]-L-cysteine + [acceptor protein]-L-lysine = [E2 ubiquitin-conjugating enzyme]-L-cysteine + N(6)-ubiquitinyl-[acceptor protein]-L-lysine.</text>
        <dbReference type="EC" id="2.3.2.27"/>
    </reaction>
</comment>
<dbReference type="EC" id="2.3.2.27" evidence="4"/>
<evidence type="ECO:0000256" key="5">
    <source>
        <dbReference type="ARBA" id="ARBA00022679"/>
    </source>
</evidence>
<evidence type="ECO:0000256" key="6">
    <source>
        <dbReference type="ARBA" id="ARBA00022692"/>
    </source>
</evidence>
<keyword evidence="10" id="KW-0862">Zinc</keyword>
<feature type="transmembrane region" description="Helical" evidence="15">
    <location>
        <begin position="61"/>
        <end position="82"/>
    </location>
</feature>
<evidence type="ECO:0000256" key="7">
    <source>
        <dbReference type="ARBA" id="ARBA00022723"/>
    </source>
</evidence>
<dbReference type="SMART" id="SM00184">
    <property type="entry name" value="RING"/>
    <property type="match status" value="1"/>
</dbReference>
<keyword evidence="5" id="KW-0808">Transferase</keyword>
<evidence type="ECO:0000256" key="4">
    <source>
        <dbReference type="ARBA" id="ARBA00012483"/>
    </source>
</evidence>